<keyword evidence="2" id="KW-0282">Flagellum</keyword>
<comment type="caution">
    <text evidence="2">The sequence shown here is derived from an EMBL/GenBank/DDBJ whole genome shotgun (WGS) entry which is preliminary data.</text>
</comment>
<keyword evidence="1" id="KW-0810">Translation regulation</keyword>
<evidence type="ECO:0000313" key="3">
    <source>
        <dbReference type="Proteomes" id="UP000730618"/>
    </source>
</evidence>
<dbReference type="HAMAP" id="MF_01185">
    <property type="entry name" value="FliW"/>
    <property type="match status" value="1"/>
</dbReference>
<keyword evidence="2" id="KW-0969">Cilium</keyword>
<dbReference type="NCBIfam" id="NF009793">
    <property type="entry name" value="PRK13285.1-1"/>
    <property type="match status" value="1"/>
</dbReference>
<evidence type="ECO:0000256" key="1">
    <source>
        <dbReference type="HAMAP-Rule" id="MF_01185"/>
    </source>
</evidence>
<keyword evidence="2" id="KW-0966">Cell projection</keyword>
<dbReference type="EMBL" id="CAJVCE010000026">
    <property type="protein sequence ID" value="CAG7655451.1"/>
    <property type="molecule type" value="Genomic_DNA"/>
</dbReference>
<dbReference type="RefSeq" id="WP_218102307.1">
    <property type="nucleotide sequence ID" value="NZ_CAJVCE010000026.1"/>
</dbReference>
<dbReference type="Pfam" id="PF02623">
    <property type="entry name" value="FliW"/>
    <property type="match status" value="1"/>
</dbReference>
<comment type="similarity">
    <text evidence="1">Belongs to the FliW family.</text>
</comment>
<sequence length="152" mass="17352">MIKLNTTSLGEIEVSEEHIITFPEGIPGFADYRRFTLMSIDPELPFVYLQSVDEELVHFVIVNPFAVFPGYDIQIDEETLKELDIQSPEDVEVWCIMTIRDSLETATVNLLAPVIISSKHRKGKQMILHQSGYTTRHLFSEIIQPSDTKEKG</sequence>
<gene>
    <name evidence="1 2" type="primary">fliW</name>
    <name evidence="2" type="ORF">PAECIP111802_06109</name>
</gene>
<keyword evidence="1" id="KW-0963">Cytoplasm</keyword>
<protein>
    <recommendedName>
        <fullName evidence="1">Flagellar assembly factor FliW</fullName>
    </recommendedName>
</protein>
<organism evidence="2 3">
    <name type="scientific">Paenibacillus allorhizosphaerae</name>
    <dbReference type="NCBI Taxonomy" id="2849866"/>
    <lineage>
        <taxon>Bacteria</taxon>
        <taxon>Bacillati</taxon>
        <taxon>Bacillota</taxon>
        <taxon>Bacilli</taxon>
        <taxon>Bacillales</taxon>
        <taxon>Paenibacillaceae</taxon>
        <taxon>Paenibacillus</taxon>
    </lineage>
</organism>
<comment type="function">
    <text evidence="1">Acts as an anti-CsrA protein, binds CsrA and prevents it from repressing translation of its target genes, one of which is flagellin. Binds to flagellin and participates in the assembly of the flagellum.</text>
</comment>
<dbReference type="PANTHER" id="PTHR39190:SF1">
    <property type="entry name" value="FLAGELLAR ASSEMBLY FACTOR FLIW"/>
    <property type="match status" value="1"/>
</dbReference>
<dbReference type="Proteomes" id="UP000730618">
    <property type="component" value="Unassembled WGS sequence"/>
</dbReference>
<keyword evidence="1" id="KW-1005">Bacterial flagellum biogenesis</keyword>
<proteinExistence type="inferred from homology"/>
<name>A0ABM8VRM5_9BACL</name>
<dbReference type="PANTHER" id="PTHR39190">
    <property type="entry name" value="FLAGELLAR ASSEMBLY FACTOR FLIW"/>
    <property type="match status" value="1"/>
</dbReference>
<dbReference type="InterPro" id="IPR003775">
    <property type="entry name" value="Flagellar_assembly_factor_FliW"/>
</dbReference>
<reference evidence="2 3" key="1">
    <citation type="submission" date="2021-06" db="EMBL/GenBank/DDBJ databases">
        <authorList>
            <person name="Criscuolo A."/>
        </authorList>
    </citation>
    <scope>NUCLEOTIDE SEQUENCE [LARGE SCALE GENOMIC DNA]</scope>
    <source>
        <strain evidence="3">CIP 111802</strain>
    </source>
</reference>
<comment type="subcellular location">
    <subcellularLocation>
        <location evidence="1">Cytoplasm</location>
    </subcellularLocation>
</comment>
<comment type="subunit">
    <text evidence="1">Interacts with translational regulator CsrA and flagellin(s).</text>
</comment>
<evidence type="ECO:0000313" key="2">
    <source>
        <dbReference type="EMBL" id="CAG7655451.1"/>
    </source>
</evidence>
<keyword evidence="1" id="KW-0143">Chaperone</keyword>
<keyword evidence="3" id="KW-1185">Reference proteome</keyword>
<accession>A0ABM8VRM5</accession>